<dbReference type="PANTHER" id="PTHR30146">
    <property type="entry name" value="LACI-RELATED TRANSCRIPTIONAL REPRESSOR"/>
    <property type="match status" value="1"/>
</dbReference>
<evidence type="ECO:0000256" key="1">
    <source>
        <dbReference type="ARBA" id="ARBA00023015"/>
    </source>
</evidence>
<dbReference type="GO" id="GO:0003700">
    <property type="term" value="F:DNA-binding transcription factor activity"/>
    <property type="evidence" value="ECO:0007669"/>
    <property type="project" value="TreeGrafter"/>
</dbReference>
<dbReference type="AlphaFoldDB" id="A0A838B2P8"/>
<feature type="domain" description="HTH lacI-type" evidence="4">
    <location>
        <begin position="8"/>
        <end position="61"/>
    </location>
</feature>
<dbReference type="RefSeq" id="WP_181057021.1">
    <property type="nucleotide sequence ID" value="NZ_JACDTY010000003.1"/>
</dbReference>
<evidence type="ECO:0000313" key="6">
    <source>
        <dbReference type="Proteomes" id="UP000558284"/>
    </source>
</evidence>
<dbReference type="Pfam" id="PF13377">
    <property type="entry name" value="Peripla_BP_3"/>
    <property type="match status" value="1"/>
</dbReference>
<evidence type="ECO:0000256" key="3">
    <source>
        <dbReference type="ARBA" id="ARBA00023163"/>
    </source>
</evidence>
<keyword evidence="2 5" id="KW-0238">DNA-binding</keyword>
<name>A0A838B2P8_9HYPH</name>
<dbReference type="CDD" id="cd06267">
    <property type="entry name" value="PBP1_LacI_sugar_binding-like"/>
    <property type="match status" value="1"/>
</dbReference>
<accession>A0A838B2P8</accession>
<dbReference type="InterPro" id="IPR028082">
    <property type="entry name" value="Peripla_BP_I"/>
</dbReference>
<dbReference type="SUPFAM" id="SSF47413">
    <property type="entry name" value="lambda repressor-like DNA-binding domains"/>
    <property type="match status" value="1"/>
</dbReference>
<dbReference type="Gene3D" id="3.40.50.2300">
    <property type="match status" value="2"/>
</dbReference>
<dbReference type="CDD" id="cd01392">
    <property type="entry name" value="HTH_LacI"/>
    <property type="match status" value="1"/>
</dbReference>
<keyword evidence="1" id="KW-0805">Transcription regulation</keyword>
<gene>
    <name evidence="5" type="ORF">H0241_08655</name>
</gene>
<dbReference type="GO" id="GO:0000976">
    <property type="term" value="F:transcription cis-regulatory region binding"/>
    <property type="evidence" value="ECO:0007669"/>
    <property type="project" value="TreeGrafter"/>
</dbReference>
<keyword evidence="6" id="KW-1185">Reference proteome</keyword>
<dbReference type="SMART" id="SM00354">
    <property type="entry name" value="HTH_LACI"/>
    <property type="match status" value="1"/>
</dbReference>
<keyword evidence="3" id="KW-0804">Transcription</keyword>
<evidence type="ECO:0000259" key="4">
    <source>
        <dbReference type="PROSITE" id="PS50932"/>
    </source>
</evidence>
<dbReference type="Gene3D" id="1.10.260.40">
    <property type="entry name" value="lambda repressor-like DNA-binding domains"/>
    <property type="match status" value="1"/>
</dbReference>
<dbReference type="PROSITE" id="PS50932">
    <property type="entry name" value="HTH_LACI_2"/>
    <property type="match status" value="1"/>
</dbReference>
<evidence type="ECO:0000313" key="5">
    <source>
        <dbReference type="EMBL" id="MBA1140327.1"/>
    </source>
</evidence>
<organism evidence="5 6">
    <name type="scientific">Mesorhizobium neociceri</name>
    <dbReference type="NCBI Taxonomy" id="1307853"/>
    <lineage>
        <taxon>Bacteria</taxon>
        <taxon>Pseudomonadati</taxon>
        <taxon>Pseudomonadota</taxon>
        <taxon>Alphaproteobacteria</taxon>
        <taxon>Hyphomicrobiales</taxon>
        <taxon>Phyllobacteriaceae</taxon>
        <taxon>Mesorhizobium</taxon>
    </lineage>
</organism>
<dbReference type="SUPFAM" id="SSF53822">
    <property type="entry name" value="Periplasmic binding protein-like I"/>
    <property type="match status" value="1"/>
</dbReference>
<reference evidence="5 6" key="1">
    <citation type="submission" date="2020-07" db="EMBL/GenBank/DDBJ databases">
        <title>Definition of the novel symbiovar canariense within Mesorhizobium novociceri, a new species of genus Mesorhizobium nodulating Cicer canariense in the Caldera de Taburiente National Park (La Palma, Canary Islands).</title>
        <authorList>
            <person name="Leon-Barrios M."/>
            <person name="Perez-Yepez J."/>
            <person name="Flores-Felix J.D."/>
            <person name="Ramirez-Baena M.H."/>
            <person name="Pulido-Suarez L."/>
            <person name="Igual J.M."/>
            <person name="Velazquez E."/>
            <person name="Peix A."/>
        </authorList>
    </citation>
    <scope>NUCLEOTIDE SEQUENCE [LARGE SCALE GENOMIC DNA]</scope>
    <source>
        <strain evidence="5 6">CCANP35</strain>
    </source>
</reference>
<evidence type="ECO:0000256" key="2">
    <source>
        <dbReference type="ARBA" id="ARBA00023125"/>
    </source>
</evidence>
<proteinExistence type="predicted"/>
<dbReference type="EMBL" id="JACDTY010000003">
    <property type="protein sequence ID" value="MBA1140327.1"/>
    <property type="molecule type" value="Genomic_DNA"/>
</dbReference>
<comment type="caution">
    <text evidence="5">The sequence shown here is derived from an EMBL/GenBank/DDBJ whole genome shotgun (WGS) entry which is preliminary data.</text>
</comment>
<dbReference type="Pfam" id="PF00356">
    <property type="entry name" value="LacI"/>
    <property type="match status" value="1"/>
</dbReference>
<dbReference type="InterPro" id="IPR010982">
    <property type="entry name" value="Lambda_DNA-bd_dom_sf"/>
</dbReference>
<dbReference type="InterPro" id="IPR000843">
    <property type="entry name" value="HTH_LacI"/>
</dbReference>
<dbReference type="Proteomes" id="UP000558284">
    <property type="component" value="Unassembled WGS sequence"/>
</dbReference>
<dbReference type="InterPro" id="IPR046335">
    <property type="entry name" value="LacI/GalR-like_sensor"/>
</dbReference>
<dbReference type="PANTHER" id="PTHR30146:SF154">
    <property type="entry name" value="TRANSCRIPTION REGULATOR, MEMBER OF GALR FAMILY"/>
    <property type="match status" value="1"/>
</dbReference>
<sequence>MDDEANAPTLRDIADAAGVSVASVSKVLNNRSGVGEESRRKILDIAERYGYQGKTARSLHKAGVDSAAMLMPAEFYSRSQFYEDVIRGALDEAAAHSLKIDVRLISLDSVVAEVEELLQAGKTGAIVAIGLDQPEALERIIASKLPAVLINGMDRTMRLNSVLPDNWSAGWLATQRLLSAGHREIVHVALPHRLSLRRRLEGFRVALEEAGIRFDPQRHVLDLSKFGVQESQTQQVVRQALQDGSLADATAFFCSTDIVALGVMQALQSSGFSVPEDFSVIGLDDIAVALHSRPPLTTIRIDRLELGRAGIQMLMKRIADPGANIVRVNIGVQLVERATVGPVRKTAR</sequence>
<protein>
    <submittedName>
        <fullName evidence="5">LacI family DNA-binding transcriptional regulator</fullName>
    </submittedName>
</protein>
<dbReference type="PROSITE" id="PS00356">
    <property type="entry name" value="HTH_LACI_1"/>
    <property type="match status" value="1"/>
</dbReference>